<organism evidence="1 2">
    <name type="scientific">Paramuricea clavata</name>
    <name type="common">Red gorgonian</name>
    <name type="synonym">Violescent sea-whip</name>
    <dbReference type="NCBI Taxonomy" id="317549"/>
    <lineage>
        <taxon>Eukaryota</taxon>
        <taxon>Metazoa</taxon>
        <taxon>Cnidaria</taxon>
        <taxon>Anthozoa</taxon>
        <taxon>Octocorallia</taxon>
        <taxon>Malacalcyonacea</taxon>
        <taxon>Plexauridae</taxon>
        <taxon>Paramuricea</taxon>
    </lineage>
</organism>
<dbReference type="EMBL" id="CACRXK020000207">
    <property type="protein sequence ID" value="CAB3979538.1"/>
    <property type="molecule type" value="Genomic_DNA"/>
</dbReference>
<keyword evidence="2" id="KW-1185">Reference proteome</keyword>
<name>A0A6S7FJS5_PARCT</name>
<evidence type="ECO:0000313" key="2">
    <source>
        <dbReference type="Proteomes" id="UP001152795"/>
    </source>
</evidence>
<reference evidence="1" key="1">
    <citation type="submission" date="2020-04" db="EMBL/GenBank/DDBJ databases">
        <authorList>
            <person name="Alioto T."/>
            <person name="Alioto T."/>
            <person name="Gomez Garrido J."/>
        </authorList>
    </citation>
    <scope>NUCLEOTIDE SEQUENCE</scope>
    <source>
        <strain evidence="1">A484AB</strain>
    </source>
</reference>
<accession>A0A6S7FJS5</accession>
<dbReference type="Proteomes" id="UP001152795">
    <property type="component" value="Unassembled WGS sequence"/>
</dbReference>
<dbReference type="OrthoDB" id="5982223at2759"/>
<protein>
    <submittedName>
        <fullName evidence="1">Uncharacterized protein</fullName>
    </submittedName>
</protein>
<proteinExistence type="predicted"/>
<sequence>MFSEKNRNSKTVIDLTDSPKKKRIKAENCMATSEIVVEDLQQPAFYKGLPVLPAMSSDENQEVLKLLLNTPRNHPEFIASTHPVLIDKNVSFIINLDDLIHPEDLLSDDLGAWEQTKTRSKWYVVKKNANEEVCGVTKVADKLPGSYQVCRRPYINKSDGSLKKCIVNVMLPDSSHYNLVYVRYNFEGEEHKIEVKPHGNSTTSTIPYLRTYKSTVSKIKETLTHQNKGLKRVVHEVEEAVGGLEHCKSKGSLPRNENQAKYLKIAGKENVSDPILEITQKDET</sequence>
<comment type="caution">
    <text evidence="1">The sequence shown here is derived from an EMBL/GenBank/DDBJ whole genome shotgun (WGS) entry which is preliminary data.</text>
</comment>
<gene>
    <name evidence="1" type="ORF">PACLA_8A010315</name>
</gene>
<dbReference type="AlphaFoldDB" id="A0A6S7FJS5"/>
<evidence type="ECO:0000313" key="1">
    <source>
        <dbReference type="EMBL" id="CAB3979538.1"/>
    </source>
</evidence>